<dbReference type="GO" id="GO:0005737">
    <property type="term" value="C:cytoplasm"/>
    <property type="evidence" value="ECO:0007669"/>
    <property type="project" value="UniProtKB-SubCell"/>
</dbReference>
<dbReference type="PANTHER" id="PTHR30258">
    <property type="entry name" value="TYPE II SECRETION SYSTEM PROTEIN GSPE-RELATED"/>
    <property type="match status" value="1"/>
</dbReference>
<dbReference type="FunFam" id="3.40.50.300:FF:000398">
    <property type="entry name" value="Type IV pilus assembly ATPase PilB"/>
    <property type="match status" value="1"/>
</dbReference>
<dbReference type="GO" id="GO:0016887">
    <property type="term" value="F:ATP hydrolysis activity"/>
    <property type="evidence" value="ECO:0007669"/>
    <property type="project" value="InterPro"/>
</dbReference>
<dbReference type="GO" id="GO:0005886">
    <property type="term" value="C:plasma membrane"/>
    <property type="evidence" value="ECO:0007669"/>
    <property type="project" value="TreeGrafter"/>
</dbReference>
<dbReference type="CDD" id="cd01129">
    <property type="entry name" value="PulE-GspE-like"/>
    <property type="match status" value="1"/>
</dbReference>
<comment type="subcellular location">
    <subcellularLocation>
        <location evidence="1">Cytoplasm</location>
    </subcellularLocation>
</comment>
<reference evidence="7 8" key="1">
    <citation type="submission" date="2015-11" db="EMBL/GenBank/DDBJ databases">
        <title>Permanent draft genome of Psychrobacter piscatorii LQ58.</title>
        <authorList>
            <person name="Zhou M."/>
            <person name="Dong B."/>
            <person name="Liu Q."/>
        </authorList>
    </citation>
    <scope>NUCLEOTIDE SEQUENCE [LARGE SCALE GENOMIC DNA]</scope>
    <source>
        <strain evidence="7 8">LQ58</strain>
    </source>
</reference>
<dbReference type="PANTHER" id="PTHR30258:SF1">
    <property type="entry name" value="PROTEIN TRANSPORT PROTEIN HOFB HOMOLOG"/>
    <property type="match status" value="1"/>
</dbReference>
<evidence type="ECO:0000256" key="3">
    <source>
        <dbReference type="ARBA" id="ARBA00022490"/>
    </source>
</evidence>
<keyword evidence="8" id="KW-1185">Reference proteome</keyword>
<comment type="similarity">
    <text evidence="2">Belongs to the GSP E family.</text>
</comment>
<dbReference type="FunFam" id="3.30.450.90:FF:000001">
    <property type="entry name" value="Type II secretion system ATPase GspE"/>
    <property type="match status" value="1"/>
</dbReference>
<dbReference type="InterPro" id="IPR007831">
    <property type="entry name" value="T2SS_GspE_N"/>
</dbReference>
<dbReference type="InterPro" id="IPR037257">
    <property type="entry name" value="T2SS_E_N_sf"/>
</dbReference>
<keyword evidence="4" id="KW-0547">Nucleotide-binding</keyword>
<feature type="domain" description="Bacterial type II secretion system protein E" evidence="6">
    <location>
        <begin position="388"/>
        <end position="402"/>
    </location>
</feature>
<dbReference type="STRING" id="554343.AS194_03715"/>
<protein>
    <submittedName>
        <fullName evidence="7">Type IV-A pilus assembly ATPase PilB</fullName>
    </submittedName>
</protein>
<keyword evidence="3" id="KW-0963">Cytoplasm</keyword>
<dbReference type="NCBIfam" id="TIGR02538">
    <property type="entry name" value="type_IV_pilB"/>
    <property type="match status" value="1"/>
</dbReference>
<dbReference type="AlphaFoldDB" id="A0A0T6DVH1"/>
<dbReference type="PROSITE" id="PS00662">
    <property type="entry name" value="T2SP_E"/>
    <property type="match status" value="1"/>
</dbReference>
<dbReference type="Gene3D" id="3.40.50.300">
    <property type="entry name" value="P-loop containing nucleotide triphosphate hydrolases"/>
    <property type="match status" value="1"/>
</dbReference>
<dbReference type="SUPFAM" id="SSF160246">
    <property type="entry name" value="EspE N-terminal domain-like"/>
    <property type="match status" value="1"/>
</dbReference>
<dbReference type="Gene3D" id="3.30.450.90">
    <property type="match status" value="1"/>
</dbReference>
<evidence type="ECO:0000313" key="7">
    <source>
        <dbReference type="EMBL" id="KRU23624.1"/>
    </source>
</evidence>
<dbReference type="Pfam" id="PF00437">
    <property type="entry name" value="T2SSE"/>
    <property type="match status" value="1"/>
</dbReference>
<evidence type="ECO:0000256" key="2">
    <source>
        <dbReference type="ARBA" id="ARBA00006611"/>
    </source>
</evidence>
<name>A0A0T6DVH1_9GAMM</name>
<accession>A0A0T6DVH1</accession>
<dbReference type="Pfam" id="PF05157">
    <property type="entry name" value="MshEN"/>
    <property type="match status" value="1"/>
</dbReference>
<proteinExistence type="inferred from homology"/>
<evidence type="ECO:0000259" key="6">
    <source>
        <dbReference type="PROSITE" id="PS00662"/>
    </source>
</evidence>
<evidence type="ECO:0000256" key="1">
    <source>
        <dbReference type="ARBA" id="ARBA00004496"/>
    </source>
</evidence>
<dbReference type="InterPro" id="IPR027417">
    <property type="entry name" value="P-loop_NTPase"/>
</dbReference>
<sequence>MSITTSKYGGLAQQLISDGVVSEANMKTAQIESQEQKIGLVPYLVDNKLADSYHLAQMLSQAFGDPLFDLDALSTDVIPKDLVDEKIVRKFNALPLFKRGQRLFVALSDPTRVDAIDAIAFNSRLSIETIVVEENKLKKRIESVYADTMQSFDSFSDSDLNVGFEDGDEGNDNGETKLSDGVDEAPVVKFVNKMLVDAIRMGASDLHFEPYEKSFRVRFRVDGVMEKIANPPVQLAGKIAARLKVMSQMDISERRVPQDGRIKLKISKTKAIDFRVNSLPTLFGEKIVLRILDPSSAMLGIDALGYEPDQQEMFLEALHKPQGMLLITGPTGSGKTVSLYTGINILNTGATNISTAEDPVEINLEGINQVNVNAKVGLTFANALKSFLRQDPDIVMVGEIRDLETAEIAIKAAQTGHMVLSTLHTNSAPETLTRLRNMGVASFNIATSVNLVIAQRLARRLCKNCKKPINIPRQSLLEIGFTDADLDNPDNVIYEPVGCNECREGYKGRVGIYEVMKVSPDISRIIMEDGNAIDIKDAALKNGFRDLRRSGVLKVLQGVTSIQEMMRVTSE</sequence>
<keyword evidence="5" id="KW-0067">ATP-binding</keyword>
<evidence type="ECO:0000313" key="8">
    <source>
        <dbReference type="Proteomes" id="UP000051202"/>
    </source>
</evidence>
<dbReference type="InterPro" id="IPR001482">
    <property type="entry name" value="T2SS/T4SS_dom"/>
</dbReference>
<gene>
    <name evidence="7" type="ORF">AS194_03715</name>
</gene>
<dbReference type="Proteomes" id="UP000051202">
    <property type="component" value="Unassembled WGS sequence"/>
</dbReference>
<dbReference type="GO" id="GO:0005524">
    <property type="term" value="F:ATP binding"/>
    <property type="evidence" value="ECO:0007669"/>
    <property type="project" value="UniProtKB-KW"/>
</dbReference>
<dbReference type="Gene3D" id="3.30.300.160">
    <property type="entry name" value="Type II secretion system, protein E, N-terminal domain"/>
    <property type="match status" value="1"/>
</dbReference>
<organism evidence="7 8">
    <name type="scientific">Psychrobacter piscatorii</name>
    <dbReference type="NCBI Taxonomy" id="554343"/>
    <lineage>
        <taxon>Bacteria</taxon>
        <taxon>Pseudomonadati</taxon>
        <taxon>Pseudomonadota</taxon>
        <taxon>Gammaproteobacteria</taxon>
        <taxon>Moraxellales</taxon>
        <taxon>Moraxellaceae</taxon>
        <taxon>Psychrobacter</taxon>
    </lineage>
</organism>
<dbReference type="InterPro" id="IPR013374">
    <property type="entry name" value="ATPase_typ4_pilus-assembl_PilB"/>
</dbReference>
<dbReference type="SUPFAM" id="SSF52540">
    <property type="entry name" value="P-loop containing nucleoside triphosphate hydrolases"/>
    <property type="match status" value="1"/>
</dbReference>
<dbReference type="EMBL" id="LNDJ01000002">
    <property type="protein sequence ID" value="KRU23624.1"/>
    <property type="molecule type" value="Genomic_DNA"/>
</dbReference>
<evidence type="ECO:0000256" key="4">
    <source>
        <dbReference type="ARBA" id="ARBA00022741"/>
    </source>
</evidence>
<dbReference type="GO" id="GO:0009297">
    <property type="term" value="P:pilus assembly"/>
    <property type="evidence" value="ECO:0007669"/>
    <property type="project" value="InterPro"/>
</dbReference>
<evidence type="ECO:0000256" key="5">
    <source>
        <dbReference type="ARBA" id="ARBA00022840"/>
    </source>
</evidence>
<dbReference type="RefSeq" id="WP_058023611.1">
    <property type="nucleotide sequence ID" value="NZ_LNDJ01000002.1"/>
</dbReference>
<comment type="caution">
    <text evidence="7">The sequence shown here is derived from an EMBL/GenBank/DDBJ whole genome shotgun (WGS) entry which is preliminary data.</text>
</comment>